<proteinExistence type="predicted"/>
<evidence type="ECO:0000313" key="1">
    <source>
        <dbReference type="EMBL" id="KAL1508454.1"/>
    </source>
</evidence>
<evidence type="ECO:0000313" key="2">
    <source>
        <dbReference type="Proteomes" id="UP001515480"/>
    </source>
</evidence>
<reference evidence="1 2" key="1">
    <citation type="journal article" date="2024" name="Science">
        <title>Giant polyketide synthase enzymes in the biosynthesis of giant marine polyether toxins.</title>
        <authorList>
            <person name="Fallon T.R."/>
            <person name="Shende V.V."/>
            <person name="Wierzbicki I.H."/>
            <person name="Pendleton A.L."/>
            <person name="Watervoot N.F."/>
            <person name="Auber R.P."/>
            <person name="Gonzalez D.J."/>
            <person name="Wisecaver J.H."/>
            <person name="Moore B.S."/>
        </authorList>
    </citation>
    <scope>NUCLEOTIDE SEQUENCE [LARGE SCALE GENOMIC DNA]</scope>
    <source>
        <strain evidence="1 2">12B1</strain>
    </source>
</reference>
<organism evidence="1 2">
    <name type="scientific">Prymnesium parvum</name>
    <name type="common">Toxic golden alga</name>
    <dbReference type="NCBI Taxonomy" id="97485"/>
    <lineage>
        <taxon>Eukaryota</taxon>
        <taxon>Haptista</taxon>
        <taxon>Haptophyta</taxon>
        <taxon>Prymnesiophyceae</taxon>
        <taxon>Prymnesiales</taxon>
        <taxon>Prymnesiaceae</taxon>
        <taxon>Prymnesium</taxon>
    </lineage>
</organism>
<dbReference type="AlphaFoldDB" id="A0AB34IXV3"/>
<keyword evidence="2" id="KW-1185">Reference proteome</keyword>
<gene>
    <name evidence="1" type="ORF">AB1Y20_004557</name>
</gene>
<accession>A0AB34IXV3</accession>
<sequence length="580" mass="64898">MEVSHYDSSWLRNVDSATLARSLSDEEWLASFTALLESKQCGWVLSEGERRQVLKKSSPVQSTCGRCEEGENEKMVRKFGPVVDVDVESTYVPHAVEVGKMAATQLESLPKKYTQHSSGVERMRWFLDELSSGKYLCSTCTAYRLFTGEGTRSMAMTRHCILMGCGFVDAAVQSSLLWEELNHAELFPRTIGQLSLPKFLFPLLKVTYDASAGRPLLREGWAKLFTLLLTPPQQESFPGADHAFNWVPRALVEQLAGDGRDAPPFEEVSSELLEAPKGRAVVLSWRWQRAKPPTAQGPSPLIKEVLQSALSKPWDCIWIDWMCVPQYGSNPMPHILSSGFLYSHFDVIQYPADFQYLIHCGPRAWIAAERIYRQTRSSLDLFTLCGAPSLESILCLSSDQALEVLGAAEKICVPELHHVFKELKRIKDTVRTDQLIHGIYEGVRGAGARSDAAGGDSGNEVMVSRETLSFWYMGLRDKGGEHSYAKSIQDQPFERAKLFPLFLAWVMETEISEGNGFAWLSSYLNKETPSYDAFAPEDKVKALLPLASALGVLQEELPKIWVRDEAVDIQYTVIGDYATS</sequence>
<protein>
    <recommendedName>
        <fullName evidence="3">Heterokaryon incompatibility domain-containing protein</fullName>
    </recommendedName>
</protein>
<comment type="caution">
    <text evidence="1">The sequence shown here is derived from an EMBL/GenBank/DDBJ whole genome shotgun (WGS) entry which is preliminary data.</text>
</comment>
<name>A0AB34IXV3_PRYPA</name>
<evidence type="ECO:0008006" key="3">
    <source>
        <dbReference type="Google" id="ProtNLM"/>
    </source>
</evidence>
<dbReference type="EMBL" id="JBGBPQ010000016">
    <property type="protein sequence ID" value="KAL1508454.1"/>
    <property type="molecule type" value="Genomic_DNA"/>
</dbReference>
<dbReference type="Proteomes" id="UP001515480">
    <property type="component" value="Unassembled WGS sequence"/>
</dbReference>